<dbReference type="InterPro" id="IPR032466">
    <property type="entry name" value="Metal_Hydrolase"/>
</dbReference>
<dbReference type="PANTHER" id="PTHR10819">
    <property type="entry name" value="PHOSPHOTRIESTERASE-RELATED"/>
    <property type="match status" value="1"/>
</dbReference>
<dbReference type="AlphaFoldDB" id="A0A7W4VZK7"/>
<comment type="caution">
    <text evidence="4">Lacks conserved residue(s) required for the propagation of feature annotation.</text>
</comment>
<dbReference type="Proteomes" id="UP000589626">
    <property type="component" value="Unassembled WGS sequence"/>
</dbReference>
<keyword evidence="1 3" id="KW-0479">Metal-binding</keyword>
<comment type="similarity">
    <text evidence="4">Belongs to the metallo-dependent hydrolases superfamily. Phosphotriesterase family.</text>
</comment>
<evidence type="ECO:0000256" key="2">
    <source>
        <dbReference type="ARBA" id="ARBA00022801"/>
    </source>
</evidence>
<sequence>MSVMTVLGPIDPDALGPTMMHEHVFLDVRDRWSAQDSPLADAGVRRFDASLNARARWSSHVVRDNLALDPVADYDVLRQEVATFVAAGGPGACLVDLTSGGIGTDVTRLRELAAEVGVTIVTGAGFYVCSTHPAWVETATVDELADHILGEVEHGRDGTDVRAGIIGEIGTSEALQDCEERVLRAAAQVSRATGVAINVHCHPSGPEVTHRIIDVLESGGADLTRCYLSHLDEIGDVDYLRSVLDRGCVIGFDSFGQEGYFAPDWPARTDGAKALMLSGLAEGYRDQLVVAQDVCKKQHLSAFGGLGYDHVLVRVLPRMRQLGLLDDDLEDRLLRGTPRRLLTRVPGE</sequence>
<feature type="binding site" evidence="3">
    <location>
        <position position="168"/>
    </location>
    <ligand>
        <name>a divalent metal cation</name>
        <dbReference type="ChEBI" id="CHEBI:60240"/>
        <label>1</label>
    </ligand>
</feature>
<dbReference type="Gene3D" id="3.20.20.140">
    <property type="entry name" value="Metal-dependent hydrolases"/>
    <property type="match status" value="1"/>
</dbReference>
<protein>
    <submittedName>
        <fullName evidence="5">Phosphotriesterase-related protein</fullName>
    </submittedName>
</protein>
<feature type="binding site" evidence="3">
    <location>
        <position position="200"/>
    </location>
    <ligand>
        <name>a divalent metal cation</name>
        <dbReference type="ChEBI" id="CHEBI:60240"/>
        <label>2</label>
    </ligand>
</feature>
<feature type="binding site" evidence="3">
    <location>
        <position position="230"/>
    </location>
    <ligand>
        <name>a divalent metal cation</name>
        <dbReference type="ChEBI" id="CHEBI:60240"/>
        <label>2</label>
    </ligand>
</feature>
<proteinExistence type="inferred from homology"/>
<reference evidence="5 6" key="1">
    <citation type="submission" date="2020-08" db="EMBL/GenBank/DDBJ databases">
        <title>Sequencing the genomes of 1000 actinobacteria strains.</title>
        <authorList>
            <person name="Klenk H.-P."/>
        </authorList>
    </citation>
    <scope>NUCLEOTIDE SEQUENCE [LARGE SCALE GENOMIC DNA]</scope>
    <source>
        <strain evidence="5 6">DSM 105498</strain>
    </source>
</reference>
<dbReference type="EMBL" id="JACHWR010000003">
    <property type="protein sequence ID" value="MBB3044217.1"/>
    <property type="molecule type" value="Genomic_DNA"/>
</dbReference>
<evidence type="ECO:0000313" key="6">
    <source>
        <dbReference type="Proteomes" id="UP000589626"/>
    </source>
</evidence>
<accession>A0A7W4VZK7</accession>
<keyword evidence="6" id="KW-1185">Reference proteome</keyword>
<evidence type="ECO:0000256" key="4">
    <source>
        <dbReference type="PROSITE-ProRule" id="PRU00679"/>
    </source>
</evidence>
<dbReference type="RefSeq" id="WP_183594111.1">
    <property type="nucleotide sequence ID" value="NZ_JACHWR010000003.1"/>
</dbReference>
<comment type="caution">
    <text evidence="5">The sequence shown here is derived from an EMBL/GenBank/DDBJ whole genome shotgun (WGS) entry which is preliminary data.</text>
</comment>
<dbReference type="Pfam" id="PF02126">
    <property type="entry name" value="PTE"/>
    <property type="match status" value="1"/>
</dbReference>
<keyword evidence="2" id="KW-0378">Hydrolase</keyword>
<evidence type="ECO:0000256" key="1">
    <source>
        <dbReference type="ARBA" id="ARBA00022723"/>
    </source>
</evidence>
<dbReference type="SUPFAM" id="SSF51556">
    <property type="entry name" value="Metallo-dependent hydrolases"/>
    <property type="match status" value="1"/>
</dbReference>
<organism evidence="5 6">
    <name type="scientific">Nocardioides soli</name>
    <dbReference type="NCBI Taxonomy" id="1036020"/>
    <lineage>
        <taxon>Bacteria</taxon>
        <taxon>Bacillati</taxon>
        <taxon>Actinomycetota</taxon>
        <taxon>Actinomycetes</taxon>
        <taxon>Propionibacteriales</taxon>
        <taxon>Nocardioidaceae</taxon>
        <taxon>Nocardioides</taxon>
    </lineage>
</organism>
<dbReference type="PROSITE" id="PS51347">
    <property type="entry name" value="PHOSPHOTRIESTERASE_2"/>
    <property type="match status" value="1"/>
</dbReference>
<feature type="binding site" evidence="3">
    <location>
        <position position="168"/>
    </location>
    <ligand>
        <name>a divalent metal cation</name>
        <dbReference type="ChEBI" id="CHEBI:60240"/>
        <label>2</label>
    </ligand>
</feature>
<evidence type="ECO:0000313" key="5">
    <source>
        <dbReference type="EMBL" id="MBB3044217.1"/>
    </source>
</evidence>
<feature type="binding site" evidence="3">
    <location>
        <position position="293"/>
    </location>
    <ligand>
        <name>a divalent metal cation</name>
        <dbReference type="ChEBI" id="CHEBI:60240"/>
        <label>1</label>
    </ligand>
</feature>
<dbReference type="GO" id="GO:0008270">
    <property type="term" value="F:zinc ion binding"/>
    <property type="evidence" value="ECO:0007669"/>
    <property type="project" value="InterPro"/>
</dbReference>
<feature type="binding site" evidence="3">
    <location>
        <position position="21"/>
    </location>
    <ligand>
        <name>a divalent metal cation</name>
        <dbReference type="ChEBI" id="CHEBI:60240"/>
        <label>1</label>
    </ligand>
</feature>
<dbReference type="InterPro" id="IPR001559">
    <property type="entry name" value="Phosphotriesterase"/>
</dbReference>
<comment type="cofactor">
    <cofactor evidence="3">
        <name>a divalent metal cation</name>
        <dbReference type="ChEBI" id="CHEBI:60240"/>
    </cofactor>
    <text evidence="3">Binds 2 divalent metal cations per subunit.</text>
</comment>
<dbReference type="GO" id="GO:0016787">
    <property type="term" value="F:hydrolase activity"/>
    <property type="evidence" value="ECO:0007669"/>
    <property type="project" value="UniProtKB-KW"/>
</dbReference>
<name>A0A7W4VZK7_9ACTN</name>
<evidence type="ECO:0000256" key="3">
    <source>
        <dbReference type="PIRSR" id="PIRSR601559-52"/>
    </source>
</evidence>
<dbReference type="PANTHER" id="PTHR10819:SF3">
    <property type="entry name" value="PHOSPHOTRIESTERASE-RELATED PROTEIN"/>
    <property type="match status" value="1"/>
</dbReference>
<feature type="binding site" evidence="3">
    <location>
        <position position="23"/>
    </location>
    <ligand>
        <name>a divalent metal cation</name>
        <dbReference type="ChEBI" id="CHEBI:60240"/>
        <label>1</label>
    </ligand>
</feature>
<gene>
    <name evidence="5" type="ORF">FHU40_004054</name>
</gene>